<reference evidence="1 2" key="1">
    <citation type="journal article" date="2016" name="Mol. Biol. Evol.">
        <title>Comparative Genomics of Early-Diverging Mushroom-Forming Fungi Provides Insights into the Origins of Lignocellulose Decay Capabilities.</title>
        <authorList>
            <person name="Nagy L.G."/>
            <person name="Riley R."/>
            <person name="Tritt A."/>
            <person name="Adam C."/>
            <person name="Daum C."/>
            <person name="Floudas D."/>
            <person name="Sun H."/>
            <person name="Yadav J.S."/>
            <person name="Pangilinan J."/>
            <person name="Larsson K.H."/>
            <person name="Matsuura K."/>
            <person name="Barry K."/>
            <person name="Labutti K."/>
            <person name="Kuo R."/>
            <person name="Ohm R.A."/>
            <person name="Bhattacharya S.S."/>
            <person name="Shirouzu T."/>
            <person name="Yoshinaga Y."/>
            <person name="Martin F.M."/>
            <person name="Grigoriev I.V."/>
            <person name="Hibbett D.S."/>
        </authorList>
    </citation>
    <scope>NUCLEOTIDE SEQUENCE [LARGE SCALE GENOMIC DNA]</scope>
    <source>
        <strain evidence="1 2">CBS 109695</strain>
    </source>
</reference>
<dbReference type="OrthoDB" id="61113at2759"/>
<dbReference type="EMBL" id="KV417550">
    <property type="protein sequence ID" value="KZP21061.1"/>
    <property type="molecule type" value="Genomic_DNA"/>
</dbReference>
<proteinExistence type="predicted"/>
<evidence type="ECO:0000313" key="2">
    <source>
        <dbReference type="Proteomes" id="UP000076532"/>
    </source>
</evidence>
<name>A0A166JNX8_9AGAM</name>
<protein>
    <recommendedName>
        <fullName evidence="3">Ubiquitin 3 binding protein But2 C-terminal domain-containing protein</fullName>
    </recommendedName>
</protein>
<evidence type="ECO:0008006" key="3">
    <source>
        <dbReference type="Google" id="ProtNLM"/>
    </source>
</evidence>
<keyword evidence="2" id="KW-1185">Reference proteome</keyword>
<sequence length="196" mass="22006">MGLEHLHPIPDDERLLHLTNFPIIMTQINRTQPALVSPDDSTRRLTRIGGVSPDARRFTVSNEVSTIAQFRAVDYGLENCSLQFSLQLPLGAEGLGVGNNASTSTVDVWLLDAPMKLDVARLSWDKRPKRRQLFETMRMPWGSAESGGRSFACPWNSMQSFEFACSTDGQDCQLDFWQDPKRPYLGVTMRQSSSLV</sequence>
<dbReference type="AlphaFoldDB" id="A0A166JNX8"/>
<gene>
    <name evidence="1" type="ORF">FIBSPDRAFT_788722</name>
</gene>
<accession>A0A166JNX8</accession>
<evidence type="ECO:0000313" key="1">
    <source>
        <dbReference type="EMBL" id="KZP21061.1"/>
    </source>
</evidence>
<dbReference type="Proteomes" id="UP000076532">
    <property type="component" value="Unassembled WGS sequence"/>
</dbReference>
<organism evidence="1 2">
    <name type="scientific">Athelia psychrophila</name>
    <dbReference type="NCBI Taxonomy" id="1759441"/>
    <lineage>
        <taxon>Eukaryota</taxon>
        <taxon>Fungi</taxon>
        <taxon>Dikarya</taxon>
        <taxon>Basidiomycota</taxon>
        <taxon>Agaricomycotina</taxon>
        <taxon>Agaricomycetes</taxon>
        <taxon>Agaricomycetidae</taxon>
        <taxon>Atheliales</taxon>
        <taxon>Atheliaceae</taxon>
        <taxon>Athelia</taxon>
    </lineage>
</organism>